<organism evidence="4 5">
    <name type="scientific">Streptococcus suis</name>
    <dbReference type="NCBI Taxonomy" id="1307"/>
    <lineage>
        <taxon>Bacteria</taxon>
        <taxon>Bacillati</taxon>
        <taxon>Bacillota</taxon>
        <taxon>Bacilli</taxon>
        <taxon>Lactobacillales</taxon>
        <taxon>Streptococcaceae</taxon>
        <taxon>Streptococcus</taxon>
    </lineage>
</organism>
<dbReference type="SUPFAM" id="SSF53448">
    <property type="entry name" value="Nucleotide-diphospho-sugar transferases"/>
    <property type="match status" value="1"/>
</dbReference>
<evidence type="ECO:0000313" key="4">
    <source>
        <dbReference type="EMBL" id="AUA18823.1"/>
    </source>
</evidence>
<dbReference type="Proteomes" id="UP000231863">
    <property type="component" value="Chromosome"/>
</dbReference>
<dbReference type="PANTHER" id="PTHR22916:SF51">
    <property type="entry name" value="GLYCOSYLTRANSFERASE EPSH-RELATED"/>
    <property type="match status" value="1"/>
</dbReference>
<sequence length="297" mass="34850">MLLNKPLISIIVPVYNVENYLDECIRTVLAQTYSNWELLLINDGSTDSSGTICDDYAKGDERIYIKHIKKSKGVSEARNTGLSLAKGEYITFLDSDDGIREDFLETCLTTAIQHEVDIVIGHFFIWDERNHTFYYFVEQAQKDQTEFLTVQETLDRQVVWKNLNTAPFVVPWGKLFKASLFDTVRFPKNKRYEDEYTIHKTFLKAKQIALINSEFYMYRRHGQSFMTTDFKLETVMNNIEALEERIVDLVLAKKDTELVRQKLYNILLHTKHELEVHQCSDSLEYLRVLNKLELFSE</sequence>
<dbReference type="GO" id="GO:0016757">
    <property type="term" value="F:glycosyltransferase activity"/>
    <property type="evidence" value="ECO:0007669"/>
    <property type="project" value="UniProtKB-KW"/>
</dbReference>
<name>A0A2I5KN83_STRSU</name>
<accession>A0A2I5KN83</accession>
<keyword evidence="1" id="KW-0328">Glycosyltransferase</keyword>
<gene>
    <name evidence="4" type="ORF">CWI26_04610</name>
</gene>
<dbReference type="InterPro" id="IPR029044">
    <property type="entry name" value="Nucleotide-diphossugar_trans"/>
</dbReference>
<dbReference type="EMBL" id="CP025043">
    <property type="protein sequence ID" value="AUA18823.1"/>
    <property type="molecule type" value="Genomic_DNA"/>
</dbReference>
<keyword evidence="2 4" id="KW-0808">Transferase</keyword>
<proteinExistence type="predicted"/>
<dbReference type="Pfam" id="PF00535">
    <property type="entry name" value="Glycos_transf_2"/>
    <property type="match status" value="1"/>
</dbReference>
<dbReference type="PANTHER" id="PTHR22916">
    <property type="entry name" value="GLYCOSYLTRANSFERASE"/>
    <property type="match status" value="1"/>
</dbReference>
<dbReference type="CDD" id="cd00761">
    <property type="entry name" value="Glyco_tranf_GTA_type"/>
    <property type="match status" value="1"/>
</dbReference>
<dbReference type="InterPro" id="IPR001173">
    <property type="entry name" value="Glyco_trans_2-like"/>
</dbReference>
<reference evidence="4 5" key="1">
    <citation type="submission" date="2017-11" db="EMBL/GenBank/DDBJ databases">
        <title>Genome analysis of Streptococcus suis serotype chz stain ah681.</title>
        <authorList>
            <person name="Pan Z."/>
            <person name="Zhang Y."/>
            <person name="Ma J."/>
            <person name="Lu P."/>
            <person name="Zhu Y."/>
            <person name="Zhong X."/>
            <person name="Dong W."/>
            <person name="Lu C."/>
            <person name="Yao H."/>
        </authorList>
    </citation>
    <scope>NUCLEOTIDE SEQUENCE [LARGE SCALE GENOMIC DNA]</scope>
    <source>
        <strain evidence="4 5">AH681</strain>
    </source>
</reference>
<evidence type="ECO:0000256" key="1">
    <source>
        <dbReference type="ARBA" id="ARBA00022676"/>
    </source>
</evidence>
<evidence type="ECO:0000259" key="3">
    <source>
        <dbReference type="Pfam" id="PF00535"/>
    </source>
</evidence>
<evidence type="ECO:0000313" key="5">
    <source>
        <dbReference type="Proteomes" id="UP000231863"/>
    </source>
</evidence>
<feature type="domain" description="Glycosyltransferase 2-like" evidence="3">
    <location>
        <begin position="9"/>
        <end position="134"/>
    </location>
</feature>
<dbReference type="AlphaFoldDB" id="A0A2I5KN83"/>
<protein>
    <submittedName>
        <fullName evidence="4">Glycosyl transferase family A</fullName>
    </submittedName>
</protein>
<dbReference type="Gene3D" id="3.90.550.10">
    <property type="entry name" value="Spore Coat Polysaccharide Biosynthesis Protein SpsA, Chain A"/>
    <property type="match status" value="1"/>
</dbReference>
<evidence type="ECO:0000256" key="2">
    <source>
        <dbReference type="ARBA" id="ARBA00022679"/>
    </source>
</evidence>